<dbReference type="PROSITE" id="PS00216">
    <property type="entry name" value="SUGAR_TRANSPORT_1"/>
    <property type="match status" value="1"/>
</dbReference>
<dbReference type="EMBL" id="JAGGLM010000031">
    <property type="protein sequence ID" value="MBP2034101.1"/>
    <property type="molecule type" value="Genomic_DNA"/>
</dbReference>
<comment type="subcellular location">
    <subcellularLocation>
        <location evidence="1">Cell membrane</location>
        <topology evidence="1">Multi-pass membrane protein</topology>
    </subcellularLocation>
</comment>
<dbReference type="Gene3D" id="1.20.1250.20">
    <property type="entry name" value="MFS general substrate transporter like domains"/>
    <property type="match status" value="1"/>
</dbReference>
<feature type="transmembrane region" description="Helical" evidence="8">
    <location>
        <begin position="149"/>
        <end position="168"/>
    </location>
</feature>
<dbReference type="InterPro" id="IPR005828">
    <property type="entry name" value="MFS_sugar_transport-like"/>
</dbReference>
<dbReference type="Proteomes" id="UP001519307">
    <property type="component" value="Unassembled WGS sequence"/>
</dbReference>
<feature type="transmembrane region" description="Helical" evidence="8">
    <location>
        <begin position="116"/>
        <end position="137"/>
    </location>
</feature>
<proteinExistence type="inferred from homology"/>
<evidence type="ECO:0000256" key="8">
    <source>
        <dbReference type="SAM" id="Phobius"/>
    </source>
</evidence>
<feature type="transmembrane region" description="Helical" evidence="8">
    <location>
        <begin position="354"/>
        <end position="381"/>
    </location>
</feature>
<evidence type="ECO:0000256" key="7">
    <source>
        <dbReference type="RuleBase" id="RU003346"/>
    </source>
</evidence>
<dbReference type="NCBIfam" id="TIGR00879">
    <property type="entry name" value="SP"/>
    <property type="match status" value="1"/>
</dbReference>
<keyword evidence="11" id="KW-1185">Reference proteome</keyword>
<dbReference type="InterPro" id="IPR005829">
    <property type="entry name" value="Sugar_transporter_CS"/>
</dbReference>
<dbReference type="InterPro" id="IPR036259">
    <property type="entry name" value="MFS_trans_sf"/>
</dbReference>
<keyword evidence="3 7" id="KW-0813">Transport</keyword>
<dbReference type="InterPro" id="IPR050814">
    <property type="entry name" value="Myo-inositol_Transporter"/>
</dbReference>
<dbReference type="RefSeq" id="WP_209703333.1">
    <property type="nucleotide sequence ID" value="NZ_JAGGLM010000031.1"/>
</dbReference>
<feature type="transmembrane region" description="Helical" evidence="8">
    <location>
        <begin position="88"/>
        <end position="110"/>
    </location>
</feature>
<feature type="transmembrane region" description="Helical" evidence="8">
    <location>
        <begin position="56"/>
        <end position="76"/>
    </location>
</feature>
<evidence type="ECO:0000313" key="11">
    <source>
        <dbReference type="Proteomes" id="UP001519307"/>
    </source>
</evidence>
<evidence type="ECO:0000256" key="2">
    <source>
        <dbReference type="ARBA" id="ARBA00010992"/>
    </source>
</evidence>
<dbReference type="InterPro" id="IPR020846">
    <property type="entry name" value="MFS_dom"/>
</dbReference>
<evidence type="ECO:0000313" key="10">
    <source>
        <dbReference type="EMBL" id="MBP2034101.1"/>
    </source>
</evidence>
<evidence type="ECO:0000256" key="5">
    <source>
        <dbReference type="ARBA" id="ARBA00022989"/>
    </source>
</evidence>
<organism evidence="10 11">
    <name type="scientific">Clostridium algifaecis</name>
    <dbReference type="NCBI Taxonomy" id="1472040"/>
    <lineage>
        <taxon>Bacteria</taxon>
        <taxon>Bacillati</taxon>
        <taxon>Bacillota</taxon>
        <taxon>Clostridia</taxon>
        <taxon>Eubacteriales</taxon>
        <taxon>Clostridiaceae</taxon>
        <taxon>Clostridium</taxon>
    </lineage>
</organism>
<feature type="transmembrane region" description="Helical" evidence="8">
    <location>
        <begin position="326"/>
        <end position="348"/>
    </location>
</feature>
<dbReference type="Pfam" id="PF00083">
    <property type="entry name" value="Sugar_tr"/>
    <property type="match status" value="1"/>
</dbReference>
<reference evidence="10 11" key="1">
    <citation type="submission" date="2021-03" db="EMBL/GenBank/DDBJ databases">
        <title>Genomic Encyclopedia of Type Strains, Phase IV (KMG-IV): sequencing the most valuable type-strain genomes for metagenomic binning, comparative biology and taxonomic classification.</title>
        <authorList>
            <person name="Goeker M."/>
        </authorList>
    </citation>
    <scope>NUCLEOTIDE SEQUENCE [LARGE SCALE GENOMIC DNA]</scope>
    <source>
        <strain evidence="10 11">DSM 28783</strain>
    </source>
</reference>
<protein>
    <submittedName>
        <fullName evidence="10">Major inositol transporter-like SP family MFS transporter</fullName>
    </submittedName>
</protein>
<evidence type="ECO:0000259" key="9">
    <source>
        <dbReference type="PROSITE" id="PS50850"/>
    </source>
</evidence>
<keyword evidence="6 8" id="KW-0472">Membrane</keyword>
<sequence length="466" mass="51083">MEQAVQDKSKRRFLRKISILATFGSLLFGYDSGVINGALSFISRKDQLNLTPLTEGFVTSSLLLGAALGAVIMGRFSDKYGRKKILKLLAAIFFFSTIGCALSPTASIIIVCRFVVGLGVGGVSVVVPTLLAEMAPTELRGSIVSQDQLMIVTGQLLAYVFNCVLGNISSNPGIWRYMIALSSIPAVILWFGMLVVPETPRWLAANGRVAEALEVLKEVRNEQAAEAEIKEIQINIEAEKHLERATFKDLGTPWIRRIVIIGCVIALIQQFAGVNVMMYYGTTLLEKAGFGTKTALIANIGNGIVSVISSWFYMHVMANRCNRRTVILFGYCGTTVIWLIISVASHVFAGSAILPYMIITFTMMFLAIDQATIGPLTWLLLSEIFPQRVRGIGFGVATFFNWMGNFSVGLTFPVLIAAFGLSKTFIIFIVLGFVCIVCVAKMVPETRGKSLEEMEKYFRNIDAAQN</sequence>
<dbReference type="PANTHER" id="PTHR48020">
    <property type="entry name" value="PROTON MYO-INOSITOL COTRANSPORTER"/>
    <property type="match status" value="1"/>
</dbReference>
<dbReference type="SUPFAM" id="SSF103473">
    <property type="entry name" value="MFS general substrate transporter"/>
    <property type="match status" value="1"/>
</dbReference>
<feature type="transmembrane region" description="Helical" evidence="8">
    <location>
        <begin position="174"/>
        <end position="196"/>
    </location>
</feature>
<feature type="transmembrane region" description="Helical" evidence="8">
    <location>
        <begin position="258"/>
        <end position="282"/>
    </location>
</feature>
<name>A0ABS4KXH8_9CLOT</name>
<gene>
    <name evidence="10" type="ORF">J2Z42_002828</name>
</gene>
<keyword evidence="4 8" id="KW-0812">Transmembrane</keyword>
<feature type="transmembrane region" description="Helical" evidence="8">
    <location>
        <begin position="425"/>
        <end position="444"/>
    </location>
</feature>
<feature type="transmembrane region" description="Helical" evidence="8">
    <location>
        <begin position="393"/>
        <end position="419"/>
    </location>
</feature>
<dbReference type="PROSITE" id="PS00217">
    <property type="entry name" value="SUGAR_TRANSPORT_2"/>
    <property type="match status" value="1"/>
</dbReference>
<dbReference type="PANTHER" id="PTHR48020:SF12">
    <property type="entry name" value="PROTON MYO-INOSITOL COTRANSPORTER"/>
    <property type="match status" value="1"/>
</dbReference>
<comment type="caution">
    <text evidence="10">The sequence shown here is derived from an EMBL/GenBank/DDBJ whole genome shotgun (WGS) entry which is preliminary data.</text>
</comment>
<evidence type="ECO:0000256" key="3">
    <source>
        <dbReference type="ARBA" id="ARBA00022448"/>
    </source>
</evidence>
<dbReference type="PRINTS" id="PR00171">
    <property type="entry name" value="SUGRTRNSPORT"/>
</dbReference>
<dbReference type="InterPro" id="IPR003663">
    <property type="entry name" value="Sugar/inositol_transpt"/>
</dbReference>
<comment type="similarity">
    <text evidence="2 7">Belongs to the major facilitator superfamily. Sugar transporter (TC 2.A.1.1) family.</text>
</comment>
<dbReference type="PROSITE" id="PS50850">
    <property type="entry name" value="MFS"/>
    <property type="match status" value="1"/>
</dbReference>
<accession>A0ABS4KXH8</accession>
<evidence type="ECO:0000256" key="1">
    <source>
        <dbReference type="ARBA" id="ARBA00004651"/>
    </source>
</evidence>
<evidence type="ECO:0000256" key="4">
    <source>
        <dbReference type="ARBA" id="ARBA00022692"/>
    </source>
</evidence>
<evidence type="ECO:0000256" key="6">
    <source>
        <dbReference type="ARBA" id="ARBA00023136"/>
    </source>
</evidence>
<keyword evidence="5 8" id="KW-1133">Transmembrane helix</keyword>
<feature type="domain" description="Major facilitator superfamily (MFS) profile" evidence="9">
    <location>
        <begin position="17"/>
        <end position="447"/>
    </location>
</feature>
<feature type="transmembrane region" description="Helical" evidence="8">
    <location>
        <begin position="294"/>
        <end position="314"/>
    </location>
</feature>